<evidence type="ECO:0000256" key="1">
    <source>
        <dbReference type="ARBA" id="ARBA00007118"/>
    </source>
</evidence>
<feature type="domain" description="Nitroreductase" evidence="3">
    <location>
        <begin position="18"/>
        <end position="57"/>
    </location>
</feature>
<dbReference type="SUPFAM" id="SSF55469">
    <property type="entry name" value="FMN-dependent nitroreductase-like"/>
    <property type="match status" value="1"/>
</dbReference>
<keyword evidence="5" id="KW-1185">Reference proteome</keyword>
<dbReference type="PANTHER" id="PTHR43673:SF10">
    <property type="entry name" value="NADH DEHYDROGENASE_NAD(P)H NITROREDUCTASE XCC3605-RELATED"/>
    <property type="match status" value="1"/>
</dbReference>
<dbReference type="RefSeq" id="WP_096329519.1">
    <property type="nucleotide sequence ID" value="NZ_FOMX01000003.1"/>
</dbReference>
<organism evidence="4 5">
    <name type="scientific">Nannocystis exedens</name>
    <dbReference type="NCBI Taxonomy" id="54"/>
    <lineage>
        <taxon>Bacteria</taxon>
        <taxon>Pseudomonadati</taxon>
        <taxon>Myxococcota</taxon>
        <taxon>Polyangia</taxon>
        <taxon>Nannocystales</taxon>
        <taxon>Nannocystaceae</taxon>
        <taxon>Nannocystis</taxon>
    </lineage>
</organism>
<dbReference type="Proteomes" id="UP000199400">
    <property type="component" value="Unassembled WGS sequence"/>
</dbReference>
<gene>
    <name evidence="4" type="ORF">SAMN02745121_01029</name>
</gene>
<sequence length="197" mass="21451">MTATTRTPDADVHPMFLDRWSPRAFRPEPLTDAQLASLFEAMRWAPSSYNEQPWTVVYGHGPGTEDHKRVLGCLVPFNQSWAHNAPLVMILFGRRRFAGSGKPNRHAGFDCGSAWMSLALQARVLGLYAHAMAGFDEAKAYTELGVPEPDFEAMAAIAVGAPGDPADLPESLRARESASSRVPAASFVHRGRYSPAG</sequence>
<feature type="domain" description="Nitroreductase" evidence="3">
    <location>
        <begin position="77"/>
        <end position="160"/>
    </location>
</feature>
<evidence type="ECO:0000313" key="4">
    <source>
        <dbReference type="EMBL" id="SFD66699.1"/>
    </source>
</evidence>
<comment type="similarity">
    <text evidence="1">Belongs to the nitroreductase family.</text>
</comment>
<name>A0A1I1U7E9_9BACT</name>
<dbReference type="InterPro" id="IPR029479">
    <property type="entry name" value="Nitroreductase"/>
</dbReference>
<dbReference type="OrthoDB" id="9802510at2"/>
<dbReference type="InterPro" id="IPR000415">
    <property type="entry name" value="Nitroreductase-like"/>
</dbReference>
<evidence type="ECO:0000256" key="2">
    <source>
        <dbReference type="ARBA" id="ARBA00023002"/>
    </source>
</evidence>
<evidence type="ECO:0000259" key="3">
    <source>
        <dbReference type="Pfam" id="PF00881"/>
    </source>
</evidence>
<accession>A0A1I1U7E9</accession>
<dbReference type="Pfam" id="PF00881">
    <property type="entry name" value="Nitroreductase"/>
    <property type="match status" value="2"/>
</dbReference>
<dbReference type="PANTHER" id="PTHR43673">
    <property type="entry name" value="NAD(P)H NITROREDUCTASE YDGI-RELATED"/>
    <property type="match status" value="1"/>
</dbReference>
<dbReference type="CDD" id="cd02138">
    <property type="entry name" value="TdsD-like"/>
    <property type="match status" value="1"/>
</dbReference>
<evidence type="ECO:0000313" key="5">
    <source>
        <dbReference type="Proteomes" id="UP000199400"/>
    </source>
</evidence>
<dbReference type="AlphaFoldDB" id="A0A1I1U7E9"/>
<dbReference type="EMBL" id="FOMX01000003">
    <property type="protein sequence ID" value="SFD66699.1"/>
    <property type="molecule type" value="Genomic_DNA"/>
</dbReference>
<dbReference type="GO" id="GO:0016491">
    <property type="term" value="F:oxidoreductase activity"/>
    <property type="evidence" value="ECO:0007669"/>
    <property type="project" value="UniProtKB-KW"/>
</dbReference>
<reference evidence="5" key="1">
    <citation type="submission" date="2016-10" db="EMBL/GenBank/DDBJ databases">
        <authorList>
            <person name="Varghese N."/>
            <person name="Submissions S."/>
        </authorList>
    </citation>
    <scope>NUCLEOTIDE SEQUENCE [LARGE SCALE GENOMIC DNA]</scope>
    <source>
        <strain evidence="5">ATCC 25963</strain>
    </source>
</reference>
<proteinExistence type="inferred from homology"/>
<keyword evidence="2" id="KW-0560">Oxidoreductase</keyword>
<protein>
    <submittedName>
        <fullName evidence="4">Nitroreductase</fullName>
    </submittedName>
</protein>
<dbReference type="STRING" id="54.SAMN02745121_01029"/>
<dbReference type="Gene3D" id="3.40.109.10">
    <property type="entry name" value="NADH Oxidase"/>
    <property type="match status" value="1"/>
</dbReference>